<feature type="transmembrane region" description="Helical" evidence="1">
    <location>
        <begin position="59"/>
        <end position="81"/>
    </location>
</feature>
<evidence type="ECO:0000313" key="3">
    <source>
        <dbReference type="Proteomes" id="UP000030392"/>
    </source>
</evidence>
<protein>
    <recommendedName>
        <fullName evidence="4">DUF3611 domain-containing protein</fullName>
    </recommendedName>
</protein>
<dbReference type="AlphaFoldDB" id="A0A0A2C7E5"/>
<keyword evidence="1" id="KW-0812">Transmembrane</keyword>
<dbReference type="EMBL" id="JNAX01000010">
    <property type="protein sequence ID" value="KGG20815.1"/>
    <property type="molecule type" value="Genomic_DNA"/>
</dbReference>
<reference evidence="3" key="1">
    <citation type="journal article" date="2014" name="Sci. Data">
        <title>Genomes of diverse isolates of the marine cyanobacterium Prochlorococcus.</title>
        <authorList>
            <person name="Biller S."/>
            <person name="Berube P."/>
            <person name="Thompson J."/>
            <person name="Kelly L."/>
            <person name="Roggensack S."/>
            <person name="Awad L."/>
            <person name="Roache-Johnson K."/>
            <person name="Ding H."/>
            <person name="Giovannoni S.J."/>
            <person name="Moore L.R."/>
            <person name="Chisholm S.W."/>
        </authorList>
    </citation>
    <scope>NUCLEOTIDE SEQUENCE [LARGE SCALE GENOMIC DNA]</scope>
    <source>
        <strain evidence="3">PAC1</strain>
    </source>
</reference>
<gene>
    <name evidence="2" type="ORF">EV03_0751</name>
</gene>
<organism evidence="2 3">
    <name type="scientific">Prochlorococcus marinus str. PAC1</name>
    <dbReference type="NCBI Taxonomy" id="59924"/>
    <lineage>
        <taxon>Bacteria</taxon>
        <taxon>Bacillati</taxon>
        <taxon>Cyanobacteriota</taxon>
        <taxon>Cyanophyceae</taxon>
        <taxon>Synechococcales</taxon>
        <taxon>Prochlorococcaceae</taxon>
        <taxon>Prochlorococcus</taxon>
    </lineage>
</organism>
<keyword evidence="1" id="KW-1133">Transmembrane helix</keyword>
<dbReference type="PANTHER" id="PTHR34548:SF2">
    <property type="entry name" value="PROTEIN TIC 21, CHLOROPLASTIC"/>
    <property type="match status" value="1"/>
</dbReference>
<proteinExistence type="predicted"/>
<keyword evidence="1" id="KW-0472">Membrane</keyword>
<feature type="transmembrane region" description="Helical" evidence="1">
    <location>
        <begin position="21"/>
        <end position="39"/>
    </location>
</feature>
<evidence type="ECO:0000256" key="1">
    <source>
        <dbReference type="SAM" id="Phobius"/>
    </source>
</evidence>
<dbReference type="InterPro" id="IPR022051">
    <property type="entry name" value="DUF3611"/>
</dbReference>
<sequence length="188" mass="20649">MIADQRDFQLLSLGMRRIGWLRFWIQTILGVVVVGVLLFNNVGSSLARNSERALGLGPGLSLTTLAFILLLFSLWQGWLIVKTGRALGSEARPSRGETSRLLKRGLIVDLVGLVFSSVGYQSLAGALFVQASMQAPGISIGTGMRAMENYPITSLEMLSVLSNTQVLFAHLIGLIFSLWLLQRIFRKN</sequence>
<dbReference type="PANTHER" id="PTHR34548">
    <property type="entry name" value="PROTEIN TIC 21, CHLOROPLASTIC"/>
    <property type="match status" value="1"/>
</dbReference>
<feature type="transmembrane region" description="Helical" evidence="1">
    <location>
        <begin position="101"/>
        <end position="123"/>
    </location>
</feature>
<feature type="transmembrane region" description="Helical" evidence="1">
    <location>
        <begin position="160"/>
        <end position="181"/>
    </location>
</feature>
<evidence type="ECO:0008006" key="4">
    <source>
        <dbReference type="Google" id="ProtNLM"/>
    </source>
</evidence>
<accession>A0A0A2C7E5</accession>
<comment type="caution">
    <text evidence="2">The sequence shown here is derived from an EMBL/GenBank/DDBJ whole genome shotgun (WGS) entry which is preliminary data.</text>
</comment>
<dbReference type="Pfam" id="PF12263">
    <property type="entry name" value="DUF3611"/>
    <property type="match status" value="1"/>
</dbReference>
<dbReference type="Proteomes" id="UP000030392">
    <property type="component" value="Unassembled WGS sequence"/>
</dbReference>
<evidence type="ECO:0000313" key="2">
    <source>
        <dbReference type="EMBL" id="KGG20815.1"/>
    </source>
</evidence>
<name>A0A0A2C7E5_PROMR</name>